<accession>A0A0C2ZGG3</accession>
<reference evidence="1 2" key="1">
    <citation type="submission" date="2014-04" db="EMBL/GenBank/DDBJ databases">
        <authorList>
            <consortium name="DOE Joint Genome Institute"/>
            <person name="Kuo A."/>
            <person name="Kohler A."/>
            <person name="Nagy L.G."/>
            <person name="Floudas D."/>
            <person name="Copeland A."/>
            <person name="Barry K.W."/>
            <person name="Cichocki N."/>
            <person name="Veneault-Fourrey C."/>
            <person name="LaButti K."/>
            <person name="Lindquist E.A."/>
            <person name="Lipzen A."/>
            <person name="Lundell T."/>
            <person name="Morin E."/>
            <person name="Murat C."/>
            <person name="Sun H."/>
            <person name="Tunlid A."/>
            <person name="Henrissat B."/>
            <person name="Grigoriev I.V."/>
            <person name="Hibbett D.S."/>
            <person name="Martin F."/>
            <person name="Nordberg H.P."/>
            <person name="Cantor M.N."/>
            <person name="Hua S.X."/>
        </authorList>
    </citation>
    <scope>NUCLEOTIDE SEQUENCE [LARGE SCALE GENOMIC DNA]</scope>
    <source>
        <strain evidence="1 2">Foug A</strain>
    </source>
</reference>
<dbReference type="AlphaFoldDB" id="A0A0C2ZGG3"/>
<evidence type="ECO:0000313" key="1">
    <source>
        <dbReference type="EMBL" id="KIM51942.1"/>
    </source>
</evidence>
<keyword evidence="2" id="KW-1185">Reference proteome</keyword>
<name>A0A0C2ZGG3_9AGAM</name>
<organism evidence="1 2">
    <name type="scientific">Scleroderma citrinum Foug A</name>
    <dbReference type="NCBI Taxonomy" id="1036808"/>
    <lineage>
        <taxon>Eukaryota</taxon>
        <taxon>Fungi</taxon>
        <taxon>Dikarya</taxon>
        <taxon>Basidiomycota</taxon>
        <taxon>Agaricomycotina</taxon>
        <taxon>Agaricomycetes</taxon>
        <taxon>Agaricomycetidae</taxon>
        <taxon>Boletales</taxon>
        <taxon>Sclerodermatineae</taxon>
        <taxon>Sclerodermataceae</taxon>
        <taxon>Scleroderma</taxon>
    </lineage>
</organism>
<sequence length="166" mass="18559">MSTNYDPWSISVEDLTPTLPQPPQPTMDKGTIGWFFEDAFCPFAYYHVCFSVGLGYNRGCLDKCVVRSTCPDRFLSPTDGKVPDGCMSVTVTAHRDSTKIEHHTIHAIHLTTSPPRGKDQKCLILKGERAGQVHKVKDCKSRQRKVVLYDGTSFTFDEICLVMDAA</sequence>
<dbReference type="EMBL" id="KN822232">
    <property type="protein sequence ID" value="KIM51942.1"/>
    <property type="molecule type" value="Genomic_DNA"/>
</dbReference>
<dbReference type="Proteomes" id="UP000053989">
    <property type="component" value="Unassembled WGS sequence"/>
</dbReference>
<protein>
    <submittedName>
        <fullName evidence="1">Uncharacterized protein</fullName>
    </submittedName>
</protein>
<gene>
    <name evidence="1" type="ORF">SCLCIDRAFT_33041</name>
</gene>
<proteinExistence type="predicted"/>
<reference evidence="2" key="2">
    <citation type="submission" date="2015-01" db="EMBL/GenBank/DDBJ databases">
        <title>Evolutionary Origins and Diversification of the Mycorrhizal Mutualists.</title>
        <authorList>
            <consortium name="DOE Joint Genome Institute"/>
            <consortium name="Mycorrhizal Genomics Consortium"/>
            <person name="Kohler A."/>
            <person name="Kuo A."/>
            <person name="Nagy L.G."/>
            <person name="Floudas D."/>
            <person name="Copeland A."/>
            <person name="Barry K.W."/>
            <person name="Cichocki N."/>
            <person name="Veneault-Fourrey C."/>
            <person name="LaButti K."/>
            <person name="Lindquist E.A."/>
            <person name="Lipzen A."/>
            <person name="Lundell T."/>
            <person name="Morin E."/>
            <person name="Murat C."/>
            <person name="Riley R."/>
            <person name="Ohm R."/>
            <person name="Sun H."/>
            <person name="Tunlid A."/>
            <person name="Henrissat B."/>
            <person name="Grigoriev I.V."/>
            <person name="Hibbett D.S."/>
            <person name="Martin F."/>
        </authorList>
    </citation>
    <scope>NUCLEOTIDE SEQUENCE [LARGE SCALE GENOMIC DNA]</scope>
    <source>
        <strain evidence="2">Foug A</strain>
    </source>
</reference>
<evidence type="ECO:0000313" key="2">
    <source>
        <dbReference type="Proteomes" id="UP000053989"/>
    </source>
</evidence>
<dbReference type="InParanoid" id="A0A0C2ZGG3"/>
<dbReference type="HOGENOM" id="CLU_136366_0_0_1"/>